<accession>A0A162U1R2</accession>
<evidence type="ECO:0000256" key="6">
    <source>
        <dbReference type="ARBA" id="ARBA00023004"/>
    </source>
</evidence>
<dbReference type="GO" id="GO:0051539">
    <property type="term" value="F:4 iron, 4 sulfur cluster binding"/>
    <property type="evidence" value="ECO:0007669"/>
    <property type="project" value="UniProtKB-UniRule"/>
</dbReference>
<keyword evidence="3 10" id="KW-0533">Nickel</keyword>
<feature type="binding site" evidence="10">
    <location>
        <position position="71"/>
    </location>
    <ligand>
        <name>[4Fe-4S] cluster</name>
        <dbReference type="ChEBI" id="CHEBI:49883"/>
        <label>2</label>
    </ligand>
</feature>
<feature type="binding site" evidence="10">
    <location>
        <position position="51"/>
    </location>
    <ligand>
        <name>[4Fe-4S] cluster</name>
        <dbReference type="ChEBI" id="CHEBI:49883"/>
        <label>2</label>
    </ligand>
</feature>
<comment type="caution">
    <text evidence="11">The sequence shown here is derived from an EMBL/GenBank/DDBJ whole genome shotgun (WGS) entry which is preliminary data.</text>
</comment>
<dbReference type="EC" id="1.2.7.4" evidence="9"/>
<keyword evidence="7 9" id="KW-0411">Iron-sulfur</keyword>
<feature type="binding site" evidence="10">
    <location>
        <position position="56"/>
    </location>
    <ligand>
        <name>[4Fe-4S] cluster</name>
        <dbReference type="ChEBI" id="CHEBI:49883"/>
        <label>2</label>
    </ligand>
</feature>
<comment type="cofactor">
    <cofactor evidence="1">
        <name>[4Fe-4S] cluster</name>
        <dbReference type="ChEBI" id="CHEBI:49883"/>
    </cofactor>
</comment>
<name>A0A162U1R2_9CLOT</name>
<evidence type="ECO:0000256" key="1">
    <source>
        <dbReference type="ARBA" id="ARBA00001966"/>
    </source>
</evidence>
<proteinExistence type="predicted"/>
<dbReference type="PANTHER" id="PTHR30109">
    <property type="entry name" value="HYDROXYLAMINE REDUCTASE"/>
    <property type="match status" value="1"/>
</dbReference>
<feature type="binding site" evidence="10">
    <location>
        <position position="47"/>
    </location>
    <ligand>
        <name>[4Fe-4S] cluster</name>
        <dbReference type="ChEBI" id="CHEBI:49883"/>
        <label>1</label>
        <note>ligand shared between dimeric partners</note>
    </ligand>
</feature>
<evidence type="ECO:0000256" key="3">
    <source>
        <dbReference type="ARBA" id="ARBA00022596"/>
    </source>
</evidence>
<dbReference type="Pfam" id="PF03063">
    <property type="entry name" value="Prismane"/>
    <property type="match status" value="1"/>
</dbReference>
<keyword evidence="5 9" id="KW-0560">Oxidoreductase</keyword>
<feature type="binding site" evidence="10">
    <location>
        <position position="523"/>
    </location>
    <ligand>
        <name>[Ni-4Fe-4S] cluster</name>
        <dbReference type="ChEBI" id="CHEBI:47739"/>
    </ligand>
</feature>
<keyword evidence="6 9" id="KW-0408">Iron</keyword>
<feature type="binding site" evidence="10">
    <location>
        <position position="296"/>
    </location>
    <ligand>
        <name>[Ni-4Fe-4S] cluster</name>
        <dbReference type="ChEBI" id="CHEBI:47739"/>
    </ligand>
</feature>
<dbReference type="GO" id="GO:0016151">
    <property type="term" value="F:nickel cation binding"/>
    <property type="evidence" value="ECO:0007669"/>
    <property type="project" value="InterPro"/>
</dbReference>
<feature type="binding site" evidence="10">
    <location>
        <position position="39"/>
    </location>
    <ligand>
        <name>[4Fe-4S] cluster</name>
        <dbReference type="ChEBI" id="CHEBI:49883"/>
        <label>1</label>
        <note>ligand shared between dimeric partners</note>
    </ligand>
</feature>
<evidence type="ECO:0000256" key="8">
    <source>
        <dbReference type="ARBA" id="ARBA00048733"/>
    </source>
</evidence>
<dbReference type="AlphaFoldDB" id="A0A162U1R2"/>
<dbReference type="GO" id="GO:0004601">
    <property type="term" value="F:peroxidase activity"/>
    <property type="evidence" value="ECO:0007669"/>
    <property type="project" value="TreeGrafter"/>
</dbReference>
<keyword evidence="4 9" id="KW-0479">Metal-binding</keyword>
<evidence type="ECO:0000313" key="12">
    <source>
        <dbReference type="Proteomes" id="UP000076603"/>
    </source>
</evidence>
<dbReference type="InterPro" id="IPR010047">
    <property type="entry name" value="CODH"/>
</dbReference>
<keyword evidence="12" id="KW-1185">Reference proteome</keyword>
<dbReference type="GO" id="GO:0042542">
    <property type="term" value="P:response to hydrogen peroxide"/>
    <property type="evidence" value="ECO:0007669"/>
    <property type="project" value="TreeGrafter"/>
</dbReference>
<feature type="binding site" evidence="10">
    <location>
        <position position="482"/>
    </location>
    <ligand>
        <name>[Ni-4Fe-4S] cluster</name>
        <dbReference type="ChEBI" id="CHEBI:47739"/>
    </ligand>
</feature>
<protein>
    <recommendedName>
        <fullName evidence="9">Carbon monoxide dehydrogenase</fullName>
        <ecNumber evidence="9">1.2.7.4</ecNumber>
    </recommendedName>
</protein>
<evidence type="ECO:0000313" key="11">
    <source>
        <dbReference type="EMBL" id="KZL93330.1"/>
    </source>
</evidence>
<dbReference type="EMBL" id="LWAE01000001">
    <property type="protein sequence ID" value="KZL93330.1"/>
    <property type="molecule type" value="Genomic_DNA"/>
</dbReference>
<evidence type="ECO:0000256" key="7">
    <source>
        <dbReference type="ARBA" id="ARBA00023014"/>
    </source>
</evidence>
<comment type="catalytic activity">
    <reaction evidence="8 9">
        <text>CO + 2 oxidized [2Fe-2S]-[ferredoxin] + H2O = 2 reduced [2Fe-2S]-[ferredoxin] + CO2 + 2 H(+)</text>
        <dbReference type="Rhea" id="RHEA:21040"/>
        <dbReference type="Rhea" id="RHEA-COMP:10000"/>
        <dbReference type="Rhea" id="RHEA-COMP:10001"/>
        <dbReference type="ChEBI" id="CHEBI:15377"/>
        <dbReference type="ChEBI" id="CHEBI:15378"/>
        <dbReference type="ChEBI" id="CHEBI:16526"/>
        <dbReference type="ChEBI" id="CHEBI:17245"/>
        <dbReference type="ChEBI" id="CHEBI:33737"/>
        <dbReference type="ChEBI" id="CHEBI:33738"/>
        <dbReference type="EC" id="1.2.7.4"/>
    </reaction>
</comment>
<dbReference type="InterPro" id="IPR004137">
    <property type="entry name" value="HCP/CODH"/>
</dbReference>
<gene>
    <name evidence="11" type="primary">cooS1_1</name>
    <name evidence="11" type="ORF">CLMAG_03540</name>
</gene>
<feature type="binding site" evidence="10">
    <location>
        <position position="260"/>
    </location>
    <ligand>
        <name>[Ni-4Fe-4S] cluster</name>
        <dbReference type="ChEBI" id="CHEBI:47739"/>
    </ligand>
</feature>
<dbReference type="OrthoDB" id="5478720at2"/>
<evidence type="ECO:0000256" key="9">
    <source>
        <dbReference type="PIRNR" id="PIRNR005023"/>
    </source>
</evidence>
<evidence type="ECO:0000256" key="4">
    <source>
        <dbReference type="ARBA" id="ARBA00022723"/>
    </source>
</evidence>
<dbReference type="Gene3D" id="1.20.1270.30">
    <property type="match status" value="1"/>
</dbReference>
<dbReference type="NCBIfam" id="TIGR01702">
    <property type="entry name" value="CO_DH_cata"/>
    <property type="match status" value="1"/>
</dbReference>
<sequence length="631" mass="67319">MSEEKVISVDQTTLQMLDKAKNEGLETAWDRKVAQKAACGFGSAGVCCRNCTMGPCRVSPVPGKGAERGICGATADVIVARNFARMVAGGAAAHADHGRSIVLELLHASPNGAIQVKDEKKLKKVAARFGIETEGRDVYDVAHELAQAGLRDFGRQEGHIVLPPTVPAKRKEIWEKLDIVPRGFDREVVAIMHSTHIGCMADAEAILKMGLRCGLADGWLGSYMATEFSDIMFGTPHSRPTEASLGVLEHNQVNIVLHGHEPVLSEMIVAAAEMPEMIELAKSQGADGINLCGMCCTANEATMRHGVKLAGNFMQQELAVITGAVDALVVDVQCIFPALAKLSESYHTKFITTSPKARITGATHMEMDEAAPLKTGIAVVKEAIMNFKNRDKSKVMIPEAKTKAEVGYSTEEILNKLDGVVNSHIGPMQSTKPLADVIVAGVIRGAAGVVGCNNPKTVHDEGHLEVIKGLIKNDIIVVTTGCAAQAAAKAGLLTKEAKELAGPGLKKVCELVDIPPVLHMGSCVDISRILELVGMTANQLGVDISDLPVVGIAPEYMSEKAISIGNYVVASGIDTWLGVVPPVTGGPEVVDILTNRIEEWVGAKFFVETDPHKTVEQIVNRVNEKRKKLGI</sequence>
<feature type="binding site" evidence="10">
    <location>
        <position position="48"/>
    </location>
    <ligand>
        <name>[4Fe-4S] cluster</name>
        <dbReference type="ChEBI" id="CHEBI:49883"/>
        <label>2</label>
    </ligand>
</feature>
<dbReference type="GO" id="GO:0043885">
    <property type="term" value="F:anaerobic carbon-monoxide dehydrogenase activity"/>
    <property type="evidence" value="ECO:0007669"/>
    <property type="project" value="UniProtKB-UniRule"/>
</dbReference>
<dbReference type="InterPro" id="IPR011254">
    <property type="entry name" value="Prismane-like_sf"/>
</dbReference>
<dbReference type="SUPFAM" id="SSF56821">
    <property type="entry name" value="Prismane protein-like"/>
    <property type="match status" value="1"/>
</dbReference>
<dbReference type="InterPro" id="IPR016099">
    <property type="entry name" value="Prismane-like_a/b-sand"/>
</dbReference>
<organism evidence="11 12">
    <name type="scientific">Clostridium magnum DSM 2767</name>
    <dbReference type="NCBI Taxonomy" id="1121326"/>
    <lineage>
        <taxon>Bacteria</taxon>
        <taxon>Bacillati</taxon>
        <taxon>Bacillota</taxon>
        <taxon>Clostridia</taxon>
        <taxon>Eubacteriales</taxon>
        <taxon>Clostridiaceae</taxon>
        <taxon>Clostridium</taxon>
    </lineage>
</organism>
<keyword evidence="2 9" id="KW-0004">4Fe-4S</keyword>
<dbReference type="Proteomes" id="UP000076603">
    <property type="component" value="Unassembled WGS sequence"/>
</dbReference>
<feature type="binding site" evidence="10">
    <location>
        <position position="452"/>
    </location>
    <ligand>
        <name>[Ni-4Fe-4S] cluster</name>
        <dbReference type="ChEBI" id="CHEBI:47739"/>
    </ligand>
</feature>
<feature type="binding site" evidence="10">
    <location>
        <position position="334"/>
    </location>
    <ligand>
        <name>[Ni-4Fe-4S] cluster</name>
        <dbReference type="ChEBI" id="CHEBI:47739"/>
    </ligand>
</feature>
<evidence type="ECO:0000256" key="5">
    <source>
        <dbReference type="ARBA" id="ARBA00023002"/>
    </source>
</evidence>
<reference evidence="11 12" key="1">
    <citation type="submission" date="2016-04" db="EMBL/GenBank/DDBJ databases">
        <title>Genome sequence of Clostridium magnum DSM 2767.</title>
        <authorList>
            <person name="Poehlein A."/>
            <person name="Uhlig R."/>
            <person name="Fischer R."/>
            <person name="Bahl H."/>
            <person name="Daniel R."/>
        </authorList>
    </citation>
    <scope>NUCLEOTIDE SEQUENCE [LARGE SCALE GENOMIC DNA]</scope>
    <source>
        <strain evidence="11 12">DSM 2767</strain>
    </source>
</reference>
<dbReference type="STRING" id="1121326.CLMAG_03540"/>
<dbReference type="PANTHER" id="PTHR30109:SF4">
    <property type="entry name" value="CARBON MONOXIDE DEHYDROGENASE"/>
    <property type="match status" value="1"/>
</dbReference>
<evidence type="ECO:0000256" key="10">
    <source>
        <dbReference type="PIRSR" id="PIRSR005023-1"/>
    </source>
</evidence>
<dbReference type="Gene3D" id="3.40.50.2030">
    <property type="match status" value="2"/>
</dbReference>
<dbReference type="PIRSF" id="PIRSF005023">
    <property type="entry name" value="CODH"/>
    <property type="match status" value="1"/>
</dbReference>
<dbReference type="InterPro" id="IPR016101">
    <property type="entry name" value="CO_DH_a-bundle"/>
</dbReference>
<dbReference type="GO" id="GO:0050418">
    <property type="term" value="F:hydroxylamine reductase activity"/>
    <property type="evidence" value="ECO:0007669"/>
    <property type="project" value="TreeGrafter"/>
</dbReference>
<dbReference type="RefSeq" id="WP_066617070.1">
    <property type="nucleotide sequence ID" value="NZ_FQXL01000015.1"/>
</dbReference>
<dbReference type="PATRIC" id="fig|1121326.3.peg.331"/>
<dbReference type="GO" id="GO:0006091">
    <property type="term" value="P:generation of precursor metabolites and energy"/>
    <property type="evidence" value="ECO:0007669"/>
    <property type="project" value="InterPro"/>
</dbReference>
<evidence type="ECO:0000256" key="2">
    <source>
        <dbReference type="ARBA" id="ARBA00022485"/>
    </source>
</evidence>